<dbReference type="PANTHER" id="PTHR15723">
    <property type="entry name" value="CARBOHYDRATE SULFOTRANSFERASE 15"/>
    <property type="match status" value="1"/>
</dbReference>
<evidence type="ECO:0000259" key="1">
    <source>
        <dbReference type="Pfam" id="PF00685"/>
    </source>
</evidence>
<gene>
    <name evidence="2" type="ORF">LSH36_144g03002</name>
</gene>
<dbReference type="Pfam" id="PF00685">
    <property type="entry name" value="Sulfotransfer_1"/>
    <property type="match status" value="1"/>
</dbReference>
<keyword evidence="3" id="KW-1185">Reference proteome</keyword>
<sequence length="450" mass="52020">MAPIRTLSKLGLYVTLFLVAFFLFKESTYFLAFTSNQDTRSYFNASRIGSPSDVRADVRTRNTSGPICGEECPPGDAIVPDNYDSLFYNADVKPFIGGAVCGSPFNYLPRYDNPCWMAGMLSGNTSGSAARVLGMDLGNEMECQLRCLPLVHLAGFSKSGTADLYRALKKHPYFVHTRKEPLFWSYGRFDRNYTIDKYINEIQYRVDQIRNFTQTVEGQLRHPKLMIDASSAKMYFMDGYRYVPGQENLDEPKFTTAMSIKALIPEAKIIVIMRNPIDRTYSRYRMFCHTCTPAEFHEFVTGFMSEMKFCLKHQTLRGCAYNYTLFASRMPCGTEQHSMFIRASLYYVYVKDWLAVFRRDQIYFVHAEEFFSQRSPIIKRILTFLGLDHRLITGDNWRVIADKPPTNVGVLKGRLGDGMLNVTRMLLDQFFRPYNEMLAKLLNDTRFLWR</sequence>
<proteinExistence type="predicted"/>
<dbReference type="GO" id="GO:0050659">
    <property type="term" value="F:N-acetylgalactosamine 4-sulfate 6-O-sulfotransferase activity"/>
    <property type="evidence" value="ECO:0007669"/>
    <property type="project" value="TreeGrafter"/>
</dbReference>
<dbReference type="Gene3D" id="3.40.50.300">
    <property type="entry name" value="P-loop containing nucleotide triphosphate hydrolases"/>
    <property type="match status" value="1"/>
</dbReference>
<dbReference type="InterPro" id="IPR000863">
    <property type="entry name" value="Sulfotransferase_dom"/>
</dbReference>
<comment type="caution">
    <text evidence="2">The sequence shown here is derived from an EMBL/GenBank/DDBJ whole genome shotgun (WGS) entry which is preliminary data.</text>
</comment>
<dbReference type="SUPFAM" id="SSF52540">
    <property type="entry name" value="P-loop containing nucleoside triphosphate hydrolases"/>
    <property type="match status" value="1"/>
</dbReference>
<evidence type="ECO:0000313" key="3">
    <source>
        <dbReference type="Proteomes" id="UP001208570"/>
    </source>
</evidence>
<reference evidence="2" key="1">
    <citation type="journal article" date="2023" name="Mol. Biol. Evol.">
        <title>Third-Generation Sequencing Reveals the Adaptive Role of the Epigenome in Three Deep-Sea Polychaetes.</title>
        <authorList>
            <person name="Perez M."/>
            <person name="Aroh O."/>
            <person name="Sun Y."/>
            <person name="Lan Y."/>
            <person name="Juniper S.K."/>
            <person name="Young C.R."/>
            <person name="Angers B."/>
            <person name="Qian P.Y."/>
        </authorList>
    </citation>
    <scope>NUCLEOTIDE SEQUENCE</scope>
    <source>
        <strain evidence="2">P08H-3</strain>
    </source>
</reference>
<name>A0AAD9JUX0_9ANNE</name>
<dbReference type="EMBL" id="JAODUP010000144">
    <property type="protein sequence ID" value="KAK2159874.1"/>
    <property type="molecule type" value="Genomic_DNA"/>
</dbReference>
<dbReference type="InterPro" id="IPR052654">
    <property type="entry name" value="CS_Sulfotransferase"/>
</dbReference>
<dbReference type="GO" id="GO:0019319">
    <property type="term" value="P:hexose biosynthetic process"/>
    <property type="evidence" value="ECO:0007669"/>
    <property type="project" value="TreeGrafter"/>
</dbReference>
<dbReference type="Proteomes" id="UP001208570">
    <property type="component" value="Unassembled WGS sequence"/>
</dbReference>
<evidence type="ECO:0000313" key="2">
    <source>
        <dbReference type="EMBL" id="KAK2159874.1"/>
    </source>
</evidence>
<feature type="domain" description="Sulfotransferase" evidence="1">
    <location>
        <begin position="153"/>
        <end position="388"/>
    </location>
</feature>
<dbReference type="AlphaFoldDB" id="A0AAD9JUX0"/>
<accession>A0AAD9JUX0</accession>
<dbReference type="PANTHER" id="PTHR15723:SF0">
    <property type="entry name" value="CARBOHYDRATE SULFOTRANSFERASE 15"/>
    <property type="match status" value="1"/>
</dbReference>
<organism evidence="2 3">
    <name type="scientific">Paralvinella palmiformis</name>
    <dbReference type="NCBI Taxonomy" id="53620"/>
    <lineage>
        <taxon>Eukaryota</taxon>
        <taxon>Metazoa</taxon>
        <taxon>Spiralia</taxon>
        <taxon>Lophotrochozoa</taxon>
        <taxon>Annelida</taxon>
        <taxon>Polychaeta</taxon>
        <taxon>Sedentaria</taxon>
        <taxon>Canalipalpata</taxon>
        <taxon>Terebellida</taxon>
        <taxon>Terebelliformia</taxon>
        <taxon>Alvinellidae</taxon>
        <taxon>Paralvinella</taxon>
    </lineage>
</organism>
<protein>
    <recommendedName>
        <fullName evidence="1">Sulfotransferase domain-containing protein</fullName>
    </recommendedName>
</protein>
<dbReference type="InterPro" id="IPR027417">
    <property type="entry name" value="P-loop_NTPase"/>
</dbReference>